<proteinExistence type="predicted"/>
<dbReference type="OrthoDB" id="448492at2759"/>
<dbReference type="InterPro" id="IPR002059">
    <property type="entry name" value="CSP_DNA-bd"/>
</dbReference>
<dbReference type="SUPFAM" id="SSF50249">
    <property type="entry name" value="Nucleic acid-binding proteins"/>
    <property type="match status" value="1"/>
</dbReference>
<reference evidence="3" key="1">
    <citation type="submission" date="2020-11" db="EMBL/GenBank/DDBJ databases">
        <authorList>
            <person name="Tran Van P."/>
        </authorList>
    </citation>
    <scope>NUCLEOTIDE SEQUENCE</scope>
</reference>
<dbReference type="GO" id="GO:0005737">
    <property type="term" value="C:cytoplasm"/>
    <property type="evidence" value="ECO:0007669"/>
    <property type="project" value="TreeGrafter"/>
</dbReference>
<evidence type="ECO:0000313" key="3">
    <source>
        <dbReference type="EMBL" id="CAD7229136.1"/>
    </source>
</evidence>
<evidence type="ECO:0000256" key="1">
    <source>
        <dbReference type="ARBA" id="ARBA00022553"/>
    </source>
</evidence>
<dbReference type="Pfam" id="PF00313">
    <property type="entry name" value="CSD"/>
    <property type="match status" value="1"/>
</dbReference>
<dbReference type="PANTHER" id="PTHR12962:SF1">
    <property type="entry name" value="COLD SHOCK DOMAIN-CONTAINING PROTEIN CG9705"/>
    <property type="match status" value="1"/>
</dbReference>
<dbReference type="InterPro" id="IPR012340">
    <property type="entry name" value="NA-bd_OB-fold"/>
</dbReference>
<sequence length="171" mass="19016">MISTFFTPPSVMGRGGALGPLPAVTLTARGHQDNKSCHFSTSADKASSGNEGLDGINSRRINDTLTARIRMENIRFPILTGRIKSFDRSHGHGFIETLDNSVEEDIFVHVSDIDGEYVPTPGDVVQFRVLPIPPSMKKFQAVHVRIVEFSHIRHVKWNQTLSSFLKFPITT</sequence>
<dbReference type="PROSITE" id="PS51857">
    <property type="entry name" value="CSD_2"/>
    <property type="match status" value="1"/>
</dbReference>
<protein>
    <submittedName>
        <fullName evidence="3">Uncharacterized protein</fullName>
    </submittedName>
</protein>
<dbReference type="EMBL" id="OB661888">
    <property type="protein sequence ID" value="CAD7229136.1"/>
    <property type="molecule type" value="Genomic_DNA"/>
</dbReference>
<keyword evidence="1" id="KW-0597">Phosphoprotein</keyword>
<gene>
    <name evidence="3" type="ORF">CTOB1V02_LOCUS7009</name>
</gene>
<dbReference type="SMART" id="SM00357">
    <property type="entry name" value="CSP"/>
    <property type="match status" value="1"/>
</dbReference>
<evidence type="ECO:0000256" key="2">
    <source>
        <dbReference type="SAM" id="MobiDB-lite"/>
    </source>
</evidence>
<feature type="compositionally biased region" description="Polar residues" evidence="2">
    <location>
        <begin position="37"/>
        <end position="50"/>
    </location>
</feature>
<dbReference type="GO" id="GO:0003730">
    <property type="term" value="F:mRNA 3'-UTR binding"/>
    <property type="evidence" value="ECO:0007669"/>
    <property type="project" value="TreeGrafter"/>
</dbReference>
<dbReference type="FunFam" id="2.40.50.140:FF:000086">
    <property type="entry name" value="Cold shock domain-containing protein C2"/>
    <property type="match status" value="1"/>
</dbReference>
<dbReference type="AlphaFoldDB" id="A0A7R8WGY9"/>
<organism evidence="3">
    <name type="scientific">Cyprideis torosa</name>
    <dbReference type="NCBI Taxonomy" id="163714"/>
    <lineage>
        <taxon>Eukaryota</taxon>
        <taxon>Metazoa</taxon>
        <taxon>Ecdysozoa</taxon>
        <taxon>Arthropoda</taxon>
        <taxon>Crustacea</taxon>
        <taxon>Oligostraca</taxon>
        <taxon>Ostracoda</taxon>
        <taxon>Podocopa</taxon>
        <taxon>Podocopida</taxon>
        <taxon>Cytherocopina</taxon>
        <taxon>Cytheroidea</taxon>
        <taxon>Cytherideidae</taxon>
        <taxon>Cyprideis</taxon>
    </lineage>
</organism>
<name>A0A7R8WGY9_9CRUS</name>
<dbReference type="PANTHER" id="PTHR12962">
    <property type="entry name" value="CALCIUM-REGULATED HEAT STABLE PROTEIN CRHSP-24-RELATED"/>
    <property type="match status" value="1"/>
</dbReference>
<dbReference type="GO" id="GO:0043488">
    <property type="term" value="P:regulation of mRNA stability"/>
    <property type="evidence" value="ECO:0007669"/>
    <property type="project" value="TreeGrafter"/>
</dbReference>
<feature type="region of interest" description="Disordered" evidence="2">
    <location>
        <begin position="34"/>
        <end position="55"/>
    </location>
</feature>
<dbReference type="Gene3D" id="2.40.50.140">
    <property type="entry name" value="Nucleic acid-binding proteins"/>
    <property type="match status" value="1"/>
</dbReference>
<dbReference type="InterPro" id="IPR052069">
    <property type="entry name" value="Ca-reg_mRNA-binding_domain"/>
</dbReference>
<accession>A0A7R8WGY9</accession>
<dbReference type="InterPro" id="IPR011129">
    <property type="entry name" value="CSD"/>
</dbReference>